<evidence type="ECO:0000256" key="1">
    <source>
        <dbReference type="ARBA" id="ARBA00001933"/>
    </source>
</evidence>
<feature type="transmembrane region" description="Helical" evidence="7">
    <location>
        <begin position="44"/>
        <end position="65"/>
    </location>
</feature>
<evidence type="ECO:0000259" key="8">
    <source>
        <dbReference type="SMART" id="SM01005"/>
    </source>
</evidence>
<dbReference type="InterPro" id="IPR011079">
    <property type="entry name" value="Ala_racemase_C"/>
</dbReference>
<feature type="transmembrane region" description="Helical" evidence="7">
    <location>
        <begin position="213"/>
        <end position="230"/>
    </location>
</feature>
<dbReference type="GO" id="GO:0016747">
    <property type="term" value="F:acyltransferase activity, transferring groups other than amino-acyl groups"/>
    <property type="evidence" value="ECO:0007669"/>
    <property type="project" value="InterPro"/>
</dbReference>
<keyword evidence="3 4" id="KW-0413">Isomerase</keyword>
<dbReference type="PROSITE" id="PS00395">
    <property type="entry name" value="ALANINE_RACEMASE"/>
    <property type="match status" value="1"/>
</dbReference>
<dbReference type="PRINTS" id="PR00992">
    <property type="entry name" value="ALARACEMASE"/>
</dbReference>
<gene>
    <name evidence="9" type="primary">vanT</name>
    <name evidence="9" type="ORF">H9945_06640</name>
</gene>
<dbReference type="Pfam" id="PF01757">
    <property type="entry name" value="Acyl_transf_3"/>
    <property type="match status" value="1"/>
</dbReference>
<comment type="pathway">
    <text evidence="4">Amino-acid biosynthesis; D-alanine biosynthesis; D-alanine from L-alanine: step 1/1.</text>
</comment>
<organism evidence="9 10">
    <name type="scientific">Candidatus Gemmiger avicola</name>
    <dbReference type="NCBI Taxonomy" id="2838605"/>
    <lineage>
        <taxon>Bacteria</taxon>
        <taxon>Bacillati</taxon>
        <taxon>Bacillota</taxon>
        <taxon>Clostridia</taxon>
        <taxon>Eubacteriales</taxon>
        <taxon>Gemmiger</taxon>
    </lineage>
</organism>
<feature type="transmembrane region" description="Helical" evidence="7">
    <location>
        <begin position="20"/>
        <end position="38"/>
    </location>
</feature>
<accession>A0A9D2M7B2</accession>
<comment type="similarity">
    <text evidence="4">Belongs to the alanine racemase family.</text>
</comment>
<comment type="function">
    <text evidence="4">Catalyzes the interconversion of L-alanine and D-alanine. May also act on other amino acids.</text>
</comment>
<reference evidence="9" key="1">
    <citation type="journal article" date="2021" name="PeerJ">
        <title>Extensive microbial diversity within the chicken gut microbiome revealed by metagenomics and culture.</title>
        <authorList>
            <person name="Gilroy R."/>
            <person name="Ravi A."/>
            <person name="Getino M."/>
            <person name="Pursley I."/>
            <person name="Horton D.L."/>
            <person name="Alikhan N.F."/>
            <person name="Baker D."/>
            <person name="Gharbi K."/>
            <person name="Hall N."/>
            <person name="Watson M."/>
            <person name="Adriaenssens E.M."/>
            <person name="Foster-Nyarko E."/>
            <person name="Jarju S."/>
            <person name="Secka A."/>
            <person name="Antonio M."/>
            <person name="Oren A."/>
            <person name="Chaudhuri R.R."/>
            <person name="La Ragione R."/>
            <person name="Hildebrand F."/>
            <person name="Pallen M.J."/>
        </authorList>
    </citation>
    <scope>NUCLEOTIDE SEQUENCE</scope>
    <source>
        <strain evidence="9">ChiBcec8-13705</strain>
    </source>
</reference>
<dbReference type="InterPro" id="IPR009006">
    <property type="entry name" value="Ala_racemase/Decarboxylase_C"/>
</dbReference>
<dbReference type="InterPro" id="IPR001608">
    <property type="entry name" value="Ala_racemase_N"/>
</dbReference>
<feature type="transmembrane region" description="Helical" evidence="7">
    <location>
        <begin position="118"/>
        <end position="135"/>
    </location>
</feature>
<dbReference type="Pfam" id="PF01168">
    <property type="entry name" value="Ala_racemase_N"/>
    <property type="match status" value="1"/>
</dbReference>
<comment type="catalytic activity">
    <reaction evidence="4">
        <text>L-alanine = D-alanine</text>
        <dbReference type="Rhea" id="RHEA:20249"/>
        <dbReference type="ChEBI" id="CHEBI:57416"/>
        <dbReference type="ChEBI" id="CHEBI:57972"/>
        <dbReference type="EC" id="5.1.1.1"/>
    </reaction>
</comment>
<comment type="caution">
    <text evidence="9">The sequence shown here is derived from an EMBL/GenBank/DDBJ whole genome shotgun (WGS) entry which is preliminary data.</text>
</comment>
<evidence type="ECO:0000256" key="5">
    <source>
        <dbReference type="PIRSR" id="PIRSR600821-50"/>
    </source>
</evidence>
<keyword evidence="7" id="KW-0812">Transmembrane</keyword>
<dbReference type="InterPro" id="IPR020622">
    <property type="entry name" value="Ala_racemase_pyridoxalP-BS"/>
</dbReference>
<dbReference type="GO" id="GO:0030170">
    <property type="term" value="F:pyridoxal phosphate binding"/>
    <property type="evidence" value="ECO:0007669"/>
    <property type="project" value="UniProtKB-UniRule"/>
</dbReference>
<keyword evidence="7" id="KW-0472">Membrane</keyword>
<dbReference type="Gene3D" id="2.40.37.10">
    <property type="entry name" value="Lyase, Ornithine Decarboxylase, Chain A, domain 1"/>
    <property type="match status" value="1"/>
</dbReference>
<evidence type="ECO:0000256" key="6">
    <source>
        <dbReference type="PIRSR" id="PIRSR600821-52"/>
    </source>
</evidence>
<dbReference type="SUPFAM" id="SSF51419">
    <property type="entry name" value="PLP-binding barrel"/>
    <property type="match status" value="1"/>
</dbReference>
<dbReference type="InterPro" id="IPR029066">
    <property type="entry name" value="PLP-binding_barrel"/>
</dbReference>
<dbReference type="InterPro" id="IPR002656">
    <property type="entry name" value="Acyl_transf_3_dom"/>
</dbReference>
<dbReference type="Pfam" id="PF00842">
    <property type="entry name" value="Ala_racemase_C"/>
    <property type="match status" value="1"/>
</dbReference>
<dbReference type="NCBIfam" id="TIGR00492">
    <property type="entry name" value="alr"/>
    <property type="match status" value="1"/>
</dbReference>
<protein>
    <recommendedName>
        <fullName evidence="4">Alanine racemase</fullName>
        <ecNumber evidence="4">5.1.1.1</ecNumber>
    </recommendedName>
</protein>
<keyword evidence="2 4" id="KW-0663">Pyridoxal phosphate</keyword>
<feature type="transmembrane region" description="Helical" evidence="7">
    <location>
        <begin position="77"/>
        <end position="98"/>
    </location>
</feature>
<feature type="binding site" evidence="4 6">
    <location>
        <position position="459"/>
    </location>
    <ligand>
        <name>substrate</name>
    </ligand>
</feature>
<evidence type="ECO:0000256" key="3">
    <source>
        <dbReference type="ARBA" id="ARBA00023235"/>
    </source>
</evidence>
<evidence type="ECO:0000256" key="7">
    <source>
        <dbReference type="SAM" id="Phobius"/>
    </source>
</evidence>
<sequence length="703" mass="75102">MTTRLNAAPRRGPALDAFRLIAAVLVVAIHTSPLASVSPLADFWLTRVLARLGVPFFLVTTGYFLARRGWRGLRGFWLRTLGVYLAAAALYLPLNFYAGFSPAAWLRGFVWEGTFYHLWYFPALLWGVLLARGLAKLGTRPGLAVAAALYLIGLGGDSYFGLADRIPALHNFYTAAFSLTEYTRNGLFYAPVFLLLGAALAESPKTPRLRPAALGFAVSFAGMTAEGLWLHSLHVQRHDSMYLLLPVCLVFLFRLLLAGNAGRWRAARDVSLLVYILHPGCIVAVRGLARALGLWGPLVENSLGHFAAVLALSAAAAALLIRLAPLPRRPDARAWRALDIGALLHNLEVLQQAAGPGRRVMAVVKADAYGHGAKTVARVLQQAGVQDFAVATLAEGIALRKAGIRGRILILGWTDPTEAPLLRRWRLTQTVASLAHGQALAALGYRLRVQIALDTGMHRLGVPADDHAALAALYALPGLRVEGVFSHLCVSDSLAGDDRAFTHAQANKFAEAIAWLRQNGYDPGVAHLLASYGLLNADEALNRAAGDLVRAGIALYGVHSDGASTRRALPLRPVLSLKARVAAVQVLAAGETAGYGRAFTAARETRLAVLTIGYADGLPRCLPARGGRVLLHGAFCPMVGRMCMDQLLVDVTDAPAVAPGDTATLLGQDGGAAIPAEELAARCDTITNELLSRLSPRLGLIAR</sequence>
<dbReference type="Proteomes" id="UP000886803">
    <property type="component" value="Unassembled WGS sequence"/>
</dbReference>
<dbReference type="PANTHER" id="PTHR30511">
    <property type="entry name" value="ALANINE RACEMASE"/>
    <property type="match status" value="1"/>
</dbReference>
<dbReference type="GO" id="GO:0005829">
    <property type="term" value="C:cytosol"/>
    <property type="evidence" value="ECO:0007669"/>
    <property type="project" value="TreeGrafter"/>
</dbReference>
<feature type="transmembrane region" description="Helical" evidence="7">
    <location>
        <begin position="142"/>
        <end position="162"/>
    </location>
</feature>
<feature type="transmembrane region" description="Helical" evidence="7">
    <location>
        <begin position="242"/>
        <end position="260"/>
    </location>
</feature>
<feature type="modified residue" description="N6-(pyridoxal phosphate)lysine" evidence="4 5">
    <location>
        <position position="365"/>
    </location>
</feature>
<name>A0A9D2M7B2_9FIRM</name>
<dbReference type="EMBL" id="DWYG01000110">
    <property type="protein sequence ID" value="HJB42160.1"/>
    <property type="molecule type" value="Genomic_DNA"/>
</dbReference>
<dbReference type="AlphaFoldDB" id="A0A9D2M7B2"/>
<keyword evidence="7" id="KW-1133">Transmembrane helix</keyword>
<dbReference type="PANTHER" id="PTHR30511:SF0">
    <property type="entry name" value="ALANINE RACEMASE, CATABOLIC-RELATED"/>
    <property type="match status" value="1"/>
</dbReference>
<evidence type="ECO:0000313" key="9">
    <source>
        <dbReference type="EMBL" id="HJB42160.1"/>
    </source>
</evidence>
<comment type="cofactor">
    <cofactor evidence="1 4 5">
        <name>pyridoxal 5'-phosphate</name>
        <dbReference type="ChEBI" id="CHEBI:597326"/>
    </cofactor>
</comment>
<dbReference type="GO" id="GO:0008784">
    <property type="term" value="F:alanine racemase activity"/>
    <property type="evidence" value="ECO:0007669"/>
    <property type="project" value="UniProtKB-UniRule"/>
</dbReference>
<dbReference type="HAMAP" id="MF_01201">
    <property type="entry name" value="Ala_racemase"/>
    <property type="match status" value="1"/>
</dbReference>
<dbReference type="FunFam" id="3.20.20.10:FF:000002">
    <property type="entry name" value="Alanine racemase"/>
    <property type="match status" value="1"/>
</dbReference>
<reference evidence="9" key="2">
    <citation type="submission" date="2021-04" db="EMBL/GenBank/DDBJ databases">
        <authorList>
            <person name="Gilroy R."/>
        </authorList>
    </citation>
    <scope>NUCLEOTIDE SEQUENCE</scope>
    <source>
        <strain evidence="9">ChiBcec8-13705</strain>
    </source>
</reference>
<feature type="active site" description="Proton acceptor; specific for L-alanine" evidence="4">
    <location>
        <position position="595"/>
    </location>
</feature>
<dbReference type="NCBIfam" id="NF033131">
    <property type="entry name" value="vanT-G-Cterm"/>
    <property type="match status" value="1"/>
</dbReference>
<feature type="transmembrane region" description="Helical" evidence="7">
    <location>
        <begin position="304"/>
        <end position="324"/>
    </location>
</feature>
<evidence type="ECO:0000256" key="2">
    <source>
        <dbReference type="ARBA" id="ARBA00022898"/>
    </source>
</evidence>
<feature type="active site" description="Proton acceptor; specific for D-alanine" evidence="4">
    <location>
        <position position="365"/>
    </location>
</feature>
<dbReference type="EC" id="5.1.1.1" evidence="4"/>
<dbReference type="SMART" id="SM01005">
    <property type="entry name" value="Ala_racemase_C"/>
    <property type="match status" value="1"/>
</dbReference>
<proteinExistence type="inferred from homology"/>
<feature type="domain" description="Alanine racemase C-terminal" evidence="8">
    <location>
        <begin position="574"/>
        <end position="703"/>
    </location>
</feature>
<feature type="transmembrane region" description="Helical" evidence="7">
    <location>
        <begin position="182"/>
        <end position="201"/>
    </location>
</feature>
<feature type="binding site" evidence="4 6">
    <location>
        <position position="644"/>
    </location>
    <ligand>
        <name>substrate</name>
    </ligand>
</feature>
<feature type="transmembrane region" description="Helical" evidence="7">
    <location>
        <begin position="272"/>
        <end position="292"/>
    </location>
</feature>
<dbReference type="SUPFAM" id="SSF50621">
    <property type="entry name" value="Alanine racemase C-terminal domain-like"/>
    <property type="match status" value="1"/>
</dbReference>
<evidence type="ECO:0000256" key="4">
    <source>
        <dbReference type="HAMAP-Rule" id="MF_01201"/>
    </source>
</evidence>
<dbReference type="GO" id="GO:0030632">
    <property type="term" value="P:D-alanine biosynthetic process"/>
    <property type="evidence" value="ECO:0007669"/>
    <property type="project" value="UniProtKB-UniRule"/>
</dbReference>
<dbReference type="InterPro" id="IPR000821">
    <property type="entry name" value="Ala_racemase"/>
</dbReference>
<evidence type="ECO:0000313" key="10">
    <source>
        <dbReference type="Proteomes" id="UP000886803"/>
    </source>
</evidence>
<dbReference type="Gene3D" id="3.20.20.10">
    <property type="entry name" value="Alanine racemase"/>
    <property type="match status" value="1"/>
</dbReference>